<organism evidence="1 2">
    <name type="scientific">Marivirga sericea</name>
    <dbReference type="NCBI Taxonomy" id="1028"/>
    <lineage>
        <taxon>Bacteria</taxon>
        <taxon>Pseudomonadati</taxon>
        <taxon>Bacteroidota</taxon>
        <taxon>Cytophagia</taxon>
        <taxon>Cytophagales</taxon>
        <taxon>Marivirgaceae</taxon>
        <taxon>Marivirga</taxon>
    </lineage>
</organism>
<keyword evidence="2" id="KW-1185">Reference proteome</keyword>
<dbReference type="RefSeq" id="WP_085518040.1">
    <property type="nucleotide sequence ID" value="NZ_FXAW01000006.1"/>
</dbReference>
<evidence type="ECO:0008006" key="3">
    <source>
        <dbReference type="Google" id="ProtNLM"/>
    </source>
</evidence>
<gene>
    <name evidence="1" type="ORF">SAMN05661096_02878</name>
</gene>
<dbReference type="STRING" id="1028.SAMN05661096_02878"/>
<evidence type="ECO:0000313" key="1">
    <source>
        <dbReference type="EMBL" id="SMG42254.1"/>
    </source>
</evidence>
<dbReference type="Proteomes" id="UP000193804">
    <property type="component" value="Unassembled WGS sequence"/>
</dbReference>
<dbReference type="EMBL" id="FXAW01000006">
    <property type="protein sequence ID" value="SMG42254.1"/>
    <property type="molecule type" value="Genomic_DNA"/>
</dbReference>
<proteinExistence type="predicted"/>
<sequence>MHLSDPWTINKVNTVRKKDHLWEKRCLELADIVTFTNQEIITAYSKIYPQFTDKFKLFTNAYKNGEEAIKYRIADSFTIVHTGNLYKPKDPKIFLTAYKAFLESLDKTARKHVNCIFVGHVDEEIKKNTLGFGENLELRSQISFEEALELQKNADLLLNVGVNLPNRTDDLFFQSKLVDYMTARRPILAITGIDSPTYKFVNSGYGKAFSFSDFDGILKFLKAIYNKKDFELAPVDPTYSVANNVENLISWFNVLKNE</sequence>
<dbReference type="OrthoDB" id="9811902at2"/>
<accession>A0A1X7KLB5</accession>
<dbReference type="Gene3D" id="3.40.50.2000">
    <property type="entry name" value="Glycogen Phosphorylase B"/>
    <property type="match status" value="1"/>
</dbReference>
<dbReference type="AlphaFoldDB" id="A0A1X7KLB5"/>
<dbReference type="SUPFAM" id="SSF53756">
    <property type="entry name" value="UDP-Glycosyltransferase/glycogen phosphorylase"/>
    <property type="match status" value="1"/>
</dbReference>
<protein>
    <recommendedName>
        <fullName evidence="3">Glycosyl transferases group 1</fullName>
    </recommendedName>
</protein>
<evidence type="ECO:0000313" key="2">
    <source>
        <dbReference type="Proteomes" id="UP000193804"/>
    </source>
</evidence>
<reference evidence="2" key="1">
    <citation type="submission" date="2017-04" db="EMBL/GenBank/DDBJ databases">
        <authorList>
            <person name="Varghese N."/>
            <person name="Submissions S."/>
        </authorList>
    </citation>
    <scope>NUCLEOTIDE SEQUENCE [LARGE SCALE GENOMIC DNA]</scope>
    <source>
        <strain evidence="2">DSM 4125</strain>
    </source>
</reference>
<name>A0A1X7KLB5_9BACT</name>